<dbReference type="EMBL" id="JAZAVJ010000008">
    <property type="protein sequence ID" value="KAK7423675.1"/>
    <property type="molecule type" value="Genomic_DNA"/>
</dbReference>
<evidence type="ECO:0000313" key="2">
    <source>
        <dbReference type="EMBL" id="KAK7423675.1"/>
    </source>
</evidence>
<feature type="region of interest" description="Disordered" evidence="1">
    <location>
        <begin position="248"/>
        <end position="287"/>
    </location>
</feature>
<protein>
    <submittedName>
        <fullName evidence="2">Uncharacterized protein</fullName>
    </submittedName>
</protein>
<evidence type="ECO:0000313" key="3">
    <source>
        <dbReference type="Proteomes" id="UP001498476"/>
    </source>
</evidence>
<dbReference type="Proteomes" id="UP001498476">
    <property type="component" value="Unassembled WGS sequence"/>
</dbReference>
<name>A0ABR1HR17_9HYPO</name>
<proteinExistence type="predicted"/>
<sequence>MANNIFYFYYAPTWDWPPEGPIRLGNVLTSIKRPEQPLYTALLPTADEIFSSDKHEVEYSKEKLREGRFSILTTFLSVLGLGVDVGADWKKSDQELYAFNRVETTQFVPKDDYIQKCIEAPAVRAHLERSRYRKPVYIITGLKTVYGAKAKSKTSRAHGGSVAVTVDGTVWSGGAVPVGVGPGVEGKKETTHGTSWQDSSDFVFAFRVRKVRVNRKTHAVDRSDDYTKGALLDDKVRKLEETLPELVVTAQEESKAEDEGYSEEKLTEGDTVVLCAVPRPDDSENEE</sequence>
<evidence type="ECO:0000256" key="1">
    <source>
        <dbReference type="SAM" id="MobiDB-lite"/>
    </source>
</evidence>
<organism evidence="2 3">
    <name type="scientific">Neonectria punicea</name>
    <dbReference type="NCBI Taxonomy" id="979145"/>
    <lineage>
        <taxon>Eukaryota</taxon>
        <taxon>Fungi</taxon>
        <taxon>Dikarya</taxon>
        <taxon>Ascomycota</taxon>
        <taxon>Pezizomycotina</taxon>
        <taxon>Sordariomycetes</taxon>
        <taxon>Hypocreomycetidae</taxon>
        <taxon>Hypocreales</taxon>
        <taxon>Nectriaceae</taxon>
        <taxon>Neonectria</taxon>
    </lineage>
</organism>
<reference evidence="2 3" key="1">
    <citation type="journal article" date="2025" name="Microbiol. Resour. Announc.">
        <title>Draft genome sequences for Neonectria magnoliae and Neonectria punicea, canker pathogens of Liriodendron tulipifera and Acer saccharum in West Virginia.</title>
        <authorList>
            <person name="Petronek H.M."/>
            <person name="Kasson M.T."/>
            <person name="Metheny A.M."/>
            <person name="Stauder C.M."/>
            <person name="Lovett B."/>
            <person name="Lynch S.C."/>
            <person name="Garnas J.R."/>
            <person name="Kasson L.R."/>
            <person name="Stajich J.E."/>
        </authorList>
    </citation>
    <scope>NUCLEOTIDE SEQUENCE [LARGE SCALE GENOMIC DNA]</scope>
    <source>
        <strain evidence="2 3">NRRL 64653</strain>
    </source>
</reference>
<keyword evidence="3" id="KW-1185">Reference proteome</keyword>
<feature type="compositionally biased region" description="Basic and acidic residues" evidence="1">
    <location>
        <begin position="252"/>
        <end position="268"/>
    </location>
</feature>
<comment type="caution">
    <text evidence="2">The sequence shown here is derived from an EMBL/GenBank/DDBJ whole genome shotgun (WGS) entry which is preliminary data.</text>
</comment>
<gene>
    <name evidence="2" type="ORF">QQX98_000865</name>
</gene>
<accession>A0ABR1HR17</accession>